<reference evidence="2 4" key="1">
    <citation type="journal article" date="2017" name="Nature">
        <title>The sunflower genome provides insights into oil metabolism, flowering and Asterid evolution.</title>
        <authorList>
            <person name="Badouin H."/>
            <person name="Gouzy J."/>
            <person name="Grassa C.J."/>
            <person name="Murat F."/>
            <person name="Staton S.E."/>
            <person name="Cottret L."/>
            <person name="Lelandais-Briere C."/>
            <person name="Owens G.L."/>
            <person name="Carrere S."/>
            <person name="Mayjonade B."/>
            <person name="Legrand L."/>
            <person name="Gill N."/>
            <person name="Kane N.C."/>
            <person name="Bowers J.E."/>
            <person name="Hubner S."/>
            <person name="Bellec A."/>
            <person name="Berard A."/>
            <person name="Berges H."/>
            <person name="Blanchet N."/>
            <person name="Boniface M.C."/>
            <person name="Brunel D."/>
            <person name="Catrice O."/>
            <person name="Chaidir N."/>
            <person name="Claudel C."/>
            <person name="Donnadieu C."/>
            <person name="Faraut T."/>
            <person name="Fievet G."/>
            <person name="Helmstetter N."/>
            <person name="King M."/>
            <person name="Knapp S.J."/>
            <person name="Lai Z."/>
            <person name="Le Paslier M.C."/>
            <person name="Lippi Y."/>
            <person name="Lorenzon L."/>
            <person name="Mandel J.R."/>
            <person name="Marage G."/>
            <person name="Marchand G."/>
            <person name="Marquand E."/>
            <person name="Bret-Mestries E."/>
            <person name="Morien E."/>
            <person name="Nambeesan S."/>
            <person name="Nguyen T."/>
            <person name="Pegot-Espagnet P."/>
            <person name="Pouilly N."/>
            <person name="Raftis F."/>
            <person name="Sallet E."/>
            <person name="Schiex T."/>
            <person name="Thomas J."/>
            <person name="Vandecasteele C."/>
            <person name="Vares D."/>
            <person name="Vear F."/>
            <person name="Vautrin S."/>
            <person name="Crespi M."/>
            <person name="Mangin B."/>
            <person name="Burke J.M."/>
            <person name="Salse J."/>
            <person name="Munos S."/>
            <person name="Vincourt P."/>
            <person name="Rieseberg L.H."/>
            <person name="Langlade N.B."/>
        </authorList>
    </citation>
    <scope>NUCLEOTIDE SEQUENCE [LARGE SCALE GENOMIC DNA]</scope>
    <source>
        <strain evidence="4">cv. SF193</strain>
        <tissue evidence="2">Leaves</tissue>
    </source>
</reference>
<evidence type="ECO:0000313" key="4">
    <source>
        <dbReference type="Proteomes" id="UP000215914"/>
    </source>
</evidence>
<organism evidence="3 4">
    <name type="scientific">Helianthus annuus</name>
    <name type="common">Common sunflower</name>
    <dbReference type="NCBI Taxonomy" id="4232"/>
    <lineage>
        <taxon>Eukaryota</taxon>
        <taxon>Viridiplantae</taxon>
        <taxon>Streptophyta</taxon>
        <taxon>Embryophyta</taxon>
        <taxon>Tracheophyta</taxon>
        <taxon>Spermatophyta</taxon>
        <taxon>Magnoliopsida</taxon>
        <taxon>eudicotyledons</taxon>
        <taxon>Gunneridae</taxon>
        <taxon>Pentapetalae</taxon>
        <taxon>asterids</taxon>
        <taxon>campanulids</taxon>
        <taxon>Asterales</taxon>
        <taxon>Asteraceae</taxon>
        <taxon>Asteroideae</taxon>
        <taxon>Heliantheae alliance</taxon>
        <taxon>Heliantheae</taxon>
        <taxon>Helianthus</taxon>
    </lineage>
</organism>
<name>A0A251V0Z8_HELAN</name>
<evidence type="ECO:0000313" key="2">
    <source>
        <dbReference type="EMBL" id="KAF5810596.1"/>
    </source>
</evidence>
<dbReference type="Proteomes" id="UP000215914">
    <property type="component" value="Chromosome 4"/>
</dbReference>
<dbReference type="Gramene" id="mRNA:HanXRQr2_Chr04g0171441">
    <property type="protein sequence ID" value="mRNA:HanXRQr2_Chr04g0171441"/>
    <property type="gene ID" value="HanXRQr2_Chr04g0171441"/>
</dbReference>
<accession>A0A251V0Z8</accession>
<dbReference type="AlphaFoldDB" id="A0A251V0Z8"/>
<sequence>MVQHFNKKSELRIKNGNGGSRKSEYSRSVIATQNNKVYRDVSKRDSSASVYDLAQVRGLVGISTEGTIDAKGVARDKCSVCSFV</sequence>
<keyword evidence="4" id="KW-1185">Reference proteome</keyword>
<reference evidence="2" key="3">
    <citation type="submission" date="2020-06" db="EMBL/GenBank/DDBJ databases">
        <title>Helianthus annuus Genome sequencing and assembly Release 2.</title>
        <authorList>
            <person name="Gouzy J."/>
            <person name="Langlade N."/>
            <person name="Munos S."/>
        </authorList>
    </citation>
    <scope>NUCLEOTIDE SEQUENCE</scope>
    <source>
        <tissue evidence="2">Leaves</tissue>
    </source>
</reference>
<gene>
    <name evidence="3" type="ORF">HannXRQ_Chr04g0113751</name>
    <name evidence="2" type="ORF">HanXRQr2_Chr04g0171441</name>
</gene>
<evidence type="ECO:0000256" key="1">
    <source>
        <dbReference type="SAM" id="MobiDB-lite"/>
    </source>
</evidence>
<dbReference type="InParanoid" id="A0A251V0Z8"/>
<evidence type="ECO:0000313" key="3">
    <source>
        <dbReference type="EMBL" id="OTG28662.1"/>
    </source>
</evidence>
<reference evidence="3" key="2">
    <citation type="submission" date="2017-02" db="EMBL/GenBank/DDBJ databases">
        <title>Sunflower complete genome.</title>
        <authorList>
            <person name="Langlade N."/>
            <person name="Munos S."/>
        </authorList>
    </citation>
    <scope>NUCLEOTIDE SEQUENCE [LARGE SCALE GENOMIC DNA]</scope>
    <source>
        <tissue evidence="3">Leaves</tissue>
    </source>
</reference>
<dbReference type="EMBL" id="CM007893">
    <property type="protein sequence ID" value="OTG28662.1"/>
    <property type="molecule type" value="Genomic_DNA"/>
</dbReference>
<dbReference type="EMBL" id="MNCJ02000319">
    <property type="protein sequence ID" value="KAF5810596.1"/>
    <property type="molecule type" value="Genomic_DNA"/>
</dbReference>
<feature type="region of interest" description="Disordered" evidence="1">
    <location>
        <begin position="1"/>
        <end position="27"/>
    </location>
</feature>
<protein>
    <submittedName>
        <fullName evidence="3">Uncharacterized protein</fullName>
    </submittedName>
</protein>
<proteinExistence type="predicted"/>